<reference evidence="1" key="1">
    <citation type="submission" date="2018-02" db="EMBL/GenBank/DDBJ databases">
        <authorList>
            <person name="Cohen D.B."/>
            <person name="Kent A.D."/>
        </authorList>
    </citation>
    <scope>NUCLEOTIDE SEQUENCE</scope>
</reference>
<dbReference type="SUPFAM" id="SSF56219">
    <property type="entry name" value="DNase I-like"/>
    <property type="match status" value="1"/>
</dbReference>
<organism evidence="1">
    <name type="scientific">Fagus sylvatica</name>
    <name type="common">Beechnut</name>
    <dbReference type="NCBI Taxonomy" id="28930"/>
    <lineage>
        <taxon>Eukaryota</taxon>
        <taxon>Viridiplantae</taxon>
        <taxon>Streptophyta</taxon>
        <taxon>Embryophyta</taxon>
        <taxon>Tracheophyta</taxon>
        <taxon>Spermatophyta</taxon>
        <taxon>Magnoliopsida</taxon>
        <taxon>eudicotyledons</taxon>
        <taxon>Gunneridae</taxon>
        <taxon>Pentapetalae</taxon>
        <taxon>rosids</taxon>
        <taxon>fabids</taxon>
        <taxon>Fagales</taxon>
        <taxon>Fagaceae</taxon>
        <taxon>Fagus</taxon>
    </lineage>
</organism>
<dbReference type="EMBL" id="OIVN01006109">
    <property type="protein sequence ID" value="SPD25258.1"/>
    <property type="molecule type" value="Genomic_DNA"/>
</dbReference>
<dbReference type="AlphaFoldDB" id="A0A2N9ILC4"/>
<dbReference type="PANTHER" id="PTHR33116">
    <property type="entry name" value="REVERSE TRANSCRIPTASE ZINC-BINDING DOMAIN-CONTAINING PROTEIN-RELATED-RELATED"/>
    <property type="match status" value="1"/>
</dbReference>
<protein>
    <recommendedName>
        <fullName evidence="2">Reverse transcriptase domain-containing protein</fullName>
    </recommendedName>
</protein>
<accession>A0A2N9ILC4</accession>
<proteinExistence type="predicted"/>
<evidence type="ECO:0008006" key="2">
    <source>
        <dbReference type="Google" id="ProtNLM"/>
    </source>
</evidence>
<dbReference type="PANTHER" id="PTHR33116:SF78">
    <property type="entry name" value="OS12G0587133 PROTEIN"/>
    <property type="match status" value="1"/>
</dbReference>
<dbReference type="InterPro" id="IPR036691">
    <property type="entry name" value="Endo/exonu/phosph_ase_sf"/>
</dbReference>
<evidence type="ECO:0000313" key="1">
    <source>
        <dbReference type="EMBL" id="SPD25258.1"/>
    </source>
</evidence>
<sequence length="623" mass="70631">MVAFFDFIDSANLIDLPLVGGSFTWCRGSDPPAMSCIDRVLISAEWEDDFPDVIQKLLPRPISNHSPLLVETGGFSGRKKAFKLENMWLKTDGFLEKVQGWWSSYLFSGSPSFVLAKKLKALKEDLKVWNKKSFGDASLKKNGVMADILRLDEKEFQGMMSSVDRSKRDILKSEFDRLAHLEEVDGRCYEDESDIRDQVVQFYTTLYQEDEGWRPDIDGLSFESIGEEARCMLERRFEKDEVLQVVWDLLGDKAPGPDGYTMAFFQHCWEVIQDDIMGFFEEVYLYGSFEYSLNTTFLELIPKKSNATNIKDFRPIRLVGSVYKILAKVLANRLKGVLDGLISESQNAFVGGRKIVDSVLIANEWLDGRLKSRFFSSSRGLRQGDPLSSLLLLLVMEILSKLSKRVEDNGLIKGFLANPEQIMYICLVLTSFEAITGLRVNMAKREMVPVRDVDNLQVLADILYCRVGVLPMNYLGMPLGSSFKSHLIWNPIIEKMEKRLAGWKRLYLSKGGRLTLLKSTLSSLPTYFLSLFTIPVSVAKRLESLQRNFLWGGYGEEFKHSLARWDIECSPIAKGGLGVRQIVHFNRTMFGKMALEVWLGGGQTMASGPCSPTWCGGRGLVHW</sequence>
<gene>
    <name evidence="1" type="ORF">FSB_LOCUS53140</name>
</gene>
<name>A0A2N9ILC4_FAGSY</name>
<dbReference type="Gene3D" id="3.60.10.10">
    <property type="entry name" value="Endonuclease/exonuclease/phosphatase"/>
    <property type="match status" value="1"/>
</dbReference>